<keyword evidence="4" id="KW-0904">Protein phosphatase</keyword>
<evidence type="ECO:0000256" key="3">
    <source>
        <dbReference type="ARBA" id="ARBA00022801"/>
    </source>
</evidence>
<protein>
    <recommendedName>
        <fullName evidence="2">protein-tyrosine-phosphatase</fullName>
        <ecNumber evidence="2">3.1.3.48</ecNumber>
    </recommendedName>
</protein>
<dbReference type="EMBL" id="CAJNOI010000052">
    <property type="protein sequence ID" value="CAF0949800.1"/>
    <property type="molecule type" value="Genomic_DNA"/>
</dbReference>
<dbReference type="InterPro" id="IPR008555">
    <property type="entry name" value="SIKE"/>
</dbReference>
<organism evidence="10 12">
    <name type="scientific">Adineta steineri</name>
    <dbReference type="NCBI Taxonomy" id="433720"/>
    <lineage>
        <taxon>Eukaryota</taxon>
        <taxon>Metazoa</taxon>
        <taxon>Spiralia</taxon>
        <taxon>Gnathifera</taxon>
        <taxon>Rotifera</taxon>
        <taxon>Eurotatoria</taxon>
        <taxon>Bdelloidea</taxon>
        <taxon>Adinetida</taxon>
        <taxon>Adinetidae</taxon>
        <taxon>Adineta</taxon>
    </lineage>
</organism>
<dbReference type="SMART" id="SM00194">
    <property type="entry name" value="PTPc"/>
    <property type="match status" value="1"/>
</dbReference>
<dbReference type="Gene3D" id="3.90.190.10">
    <property type="entry name" value="Protein tyrosine phosphatase superfamily"/>
    <property type="match status" value="1"/>
</dbReference>
<evidence type="ECO:0000313" key="10">
    <source>
        <dbReference type="EMBL" id="CAF0903253.1"/>
    </source>
</evidence>
<feature type="coiled-coil region" evidence="6">
    <location>
        <begin position="69"/>
        <end position="99"/>
    </location>
</feature>
<evidence type="ECO:0000259" key="9">
    <source>
        <dbReference type="PROSITE" id="PS50055"/>
    </source>
</evidence>
<keyword evidence="8" id="KW-0812">Transmembrane</keyword>
<proteinExistence type="inferred from homology"/>
<dbReference type="Proteomes" id="UP000663877">
    <property type="component" value="Unassembled WGS sequence"/>
</dbReference>
<dbReference type="InterPro" id="IPR000242">
    <property type="entry name" value="PTP_cat"/>
</dbReference>
<evidence type="ECO:0000256" key="4">
    <source>
        <dbReference type="ARBA" id="ARBA00022912"/>
    </source>
</evidence>
<evidence type="ECO:0000256" key="1">
    <source>
        <dbReference type="ARBA" id="ARBA00005537"/>
    </source>
</evidence>
<dbReference type="AlphaFoldDB" id="A0A813ZPB4"/>
<feature type="transmembrane region" description="Helical" evidence="8">
    <location>
        <begin position="214"/>
        <end position="236"/>
    </location>
</feature>
<dbReference type="GO" id="GO:0007165">
    <property type="term" value="P:signal transduction"/>
    <property type="evidence" value="ECO:0007669"/>
    <property type="project" value="TreeGrafter"/>
</dbReference>
<dbReference type="InterPro" id="IPR029021">
    <property type="entry name" value="Prot-tyrosine_phosphatase-like"/>
</dbReference>
<feature type="region of interest" description="Disordered" evidence="7">
    <location>
        <begin position="296"/>
        <end position="321"/>
    </location>
</feature>
<accession>A0A813ZPB4</accession>
<dbReference type="CDD" id="cd00117">
    <property type="entry name" value="TFP"/>
    <property type="match status" value="1"/>
</dbReference>
<dbReference type="GO" id="GO:0004725">
    <property type="term" value="F:protein tyrosine phosphatase activity"/>
    <property type="evidence" value="ECO:0007669"/>
    <property type="project" value="UniProtKB-EC"/>
</dbReference>
<dbReference type="GO" id="GO:0005886">
    <property type="term" value="C:plasma membrane"/>
    <property type="evidence" value="ECO:0007669"/>
    <property type="project" value="TreeGrafter"/>
</dbReference>
<keyword evidence="5 6" id="KW-0175">Coiled coil</keyword>
<dbReference type="PANTHER" id="PTHR46198">
    <property type="entry name" value="PROTEIN-TYROSINE-PHOSPHATASE"/>
    <property type="match status" value="1"/>
</dbReference>
<dbReference type="GO" id="GO:0030054">
    <property type="term" value="C:cell junction"/>
    <property type="evidence" value="ECO:0007669"/>
    <property type="project" value="TreeGrafter"/>
</dbReference>
<keyword evidence="3" id="KW-0378">Hydrolase</keyword>
<evidence type="ECO:0000256" key="5">
    <source>
        <dbReference type="ARBA" id="ARBA00023054"/>
    </source>
</evidence>
<name>A0A813ZPB4_9BILA</name>
<dbReference type="Pfam" id="PF05769">
    <property type="entry name" value="SIKE"/>
    <property type="match status" value="1"/>
</dbReference>
<evidence type="ECO:0000256" key="7">
    <source>
        <dbReference type="SAM" id="MobiDB-lite"/>
    </source>
</evidence>
<dbReference type="Proteomes" id="UP000663832">
    <property type="component" value="Unassembled WGS sequence"/>
</dbReference>
<feature type="transmembrane region" description="Helical" evidence="8">
    <location>
        <begin position="669"/>
        <end position="686"/>
    </location>
</feature>
<dbReference type="InterPro" id="IPR045860">
    <property type="entry name" value="Snake_toxin-like_sf"/>
</dbReference>
<dbReference type="InterPro" id="IPR008356">
    <property type="entry name" value="Tyr_Pase_KIM-con"/>
</dbReference>
<dbReference type="EC" id="3.1.3.48" evidence="2"/>
<feature type="domain" description="Tyrosine-protein phosphatase" evidence="9">
    <location>
        <begin position="395"/>
        <end position="568"/>
    </location>
</feature>
<evidence type="ECO:0000256" key="2">
    <source>
        <dbReference type="ARBA" id="ARBA00013064"/>
    </source>
</evidence>
<dbReference type="SUPFAM" id="SSF57302">
    <property type="entry name" value="Snake toxin-like"/>
    <property type="match status" value="1"/>
</dbReference>
<keyword evidence="8" id="KW-1133">Transmembrane helix</keyword>
<dbReference type="PANTHER" id="PTHR46198:SF4">
    <property type="entry name" value="PROTEIN-TYROSINE-PHOSPHATASE"/>
    <property type="match status" value="1"/>
</dbReference>
<evidence type="ECO:0000256" key="6">
    <source>
        <dbReference type="SAM" id="Coils"/>
    </source>
</evidence>
<dbReference type="OrthoDB" id="9993594at2759"/>
<dbReference type="GO" id="GO:0005829">
    <property type="term" value="C:cytosol"/>
    <property type="evidence" value="ECO:0007669"/>
    <property type="project" value="TreeGrafter"/>
</dbReference>
<dbReference type="PROSITE" id="PS50055">
    <property type="entry name" value="TYR_PHOSPHATASE_PTP"/>
    <property type="match status" value="1"/>
</dbReference>
<dbReference type="GO" id="GO:0019901">
    <property type="term" value="F:protein kinase binding"/>
    <property type="evidence" value="ECO:0007669"/>
    <property type="project" value="TreeGrafter"/>
</dbReference>
<dbReference type="PRINTS" id="PR00700">
    <property type="entry name" value="PRTYPHPHTASE"/>
</dbReference>
<gene>
    <name evidence="11" type="ORF">BJG266_LOCUS13144</name>
    <name evidence="10" type="ORF">QVE165_LOCUS9593</name>
</gene>
<evidence type="ECO:0000313" key="12">
    <source>
        <dbReference type="Proteomes" id="UP000663832"/>
    </source>
</evidence>
<dbReference type="Pfam" id="PF00102">
    <property type="entry name" value="Y_phosphatase"/>
    <property type="match status" value="1"/>
</dbReference>
<evidence type="ECO:0000313" key="11">
    <source>
        <dbReference type="EMBL" id="CAF0949800.1"/>
    </source>
</evidence>
<comment type="caution">
    <text evidence="10">The sequence shown here is derived from an EMBL/GenBank/DDBJ whole genome shotgun (WGS) entry which is preliminary data.</text>
</comment>
<comment type="similarity">
    <text evidence="1">Belongs to the SIKE family.</text>
</comment>
<keyword evidence="8" id="KW-0472">Membrane</keyword>
<keyword evidence="12" id="KW-1185">Reference proteome</keyword>
<sequence>MNLSLDTILTNARELVSRLRRDDATADTTVSQAQYVQERILSMKQYGDDLAELNDISSHRPKTAILYSIQKENRLIKQLQKENEELKQLVTEHRSVLEKIMYKYRQHVQQLRLMEEKEKMAVQLFNAGLAQEVQEKASKIQEMASIMQRAIDIDEINSATQEERINALLVENRGLKEILAVHENMHQYEQLSTIIPQLYFKRHTDSTLIWTENILLLSIGTIVLFAVLTLVGVVYWCSKQQQQQHRLLKNQPEPSELTPFSSTNNKIIKPKEITLFPIAHKFADLHASDITNDTYSLSSTSSSEHHTAKTSRNKNLLQRRGPNNALTISVTPVHLVLNSPPADCSTDEYLQTATRKLTINELHQHAQDTRSLYQEFWSVPTNHLEKLRIYGAGTKNRYGTIIANEHSRVKLPEIAGDSISSYINANYVNGWPNEYHAFIATQGPLSNTVIDFYRMIWQEHVSVIVMITRLFEKNKSKCERYIPDSHANQYGPFHVEIKSTIYRNDYEIRRLIITFENEQREIDHYWYTAWPDQSSPDIAKPLIELVDKVENSRIELSKINNKSGPVIIIMNTKLIITILLVSIFCFEFGQGLQCYQHDYCIGGCPTLASSVVQCASTHSKCWKMSSPIGTKRGCGDNRCMVQLDTGIMGTASVCCSNDLCNSAIPKQTTTMAVLFGSLIAFVYAWCI</sequence>
<evidence type="ECO:0000256" key="8">
    <source>
        <dbReference type="SAM" id="Phobius"/>
    </source>
</evidence>
<dbReference type="EMBL" id="CAJNOM010000044">
    <property type="protein sequence ID" value="CAF0903253.1"/>
    <property type="molecule type" value="Genomic_DNA"/>
</dbReference>
<dbReference type="SUPFAM" id="SSF52799">
    <property type="entry name" value="(Phosphotyrosine protein) phosphatases II"/>
    <property type="match status" value="1"/>
</dbReference>
<reference evidence="10" key="1">
    <citation type="submission" date="2021-02" db="EMBL/GenBank/DDBJ databases">
        <authorList>
            <person name="Nowell W R."/>
        </authorList>
    </citation>
    <scope>NUCLEOTIDE SEQUENCE</scope>
</reference>